<evidence type="ECO:0000313" key="8">
    <source>
        <dbReference type="EMBL" id="KRN94765.1"/>
    </source>
</evidence>
<evidence type="ECO:0000256" key="3">
    <source>
        <dbReference type="ARBA" id="ARBA00012239"/>
    </source>
</evidence>
<dbReference type="InterPro" id="IPR015424">
    <property type="entry name" value="PyrdxlP-dep_Trfase"/>
</dbReference>
<sequence>MGGKSVTKYKKIAYLDNAATTPVPKSVIETINNYYGCRKVSVHRGMYDLAGEVTRDYEHVREQVAQWIGASKSTEVIFTSGTTDGLNLVANSYGTTNLTDQDQIIVSIFEHHSNFVPWQQIAKKTGATLKVVGTTPDGQLDLNELEHLISSKTKIVALSMMSNVLGNLVPVKEVADLIHRQNGILVVDAAQSVAHVPINVQSLGADFLAFSAHKMFGPTGVGVLFGKEQLLKGMPPIQYGGEMVDQVDLKHTSFQNAPIKFEAGTPNIAGVLGLGTAIDYIQDVGYQTIEQREQVLMDRLLSGLRAIKSVKIYGPQVDNQHFGVVSFNVGDYHAHDVATILNSEGVAVRAGHLCAEPLMNQLGVSSVVRASVTFETTLSEIKCLIDAVRKVEDILK</sequence>
<dbReference type="Gene3D" id="3.90.1150.10">
    <property type="entry name" value="Aspartate Aminotransferase, domain 1"/>
    <property type="match status" value="1"/>
</dbReference>
<comment type="cofactor">
    <cofactor evidence="1">
        <name>pyridoxal 5'-phosphate</name>
        <dbReference type="ChEBI" id="CHEBI:597326"/>
    </cofactor>
</comment>
<keyword evidence="9" id="KW-1185">Reference proteome</keyword>
<evidence type="ECO:0000256" key="5">
    <source>
        <dbReference type="ARBA" id="ARBA00022898"/>
    </source>
</evidence>
<gene>
    <name evidence="8" type="ORF">IV81_GL001042</name>
</gene>
<dbReference type="CDD" id="cd06453">
    <property type="entry name" value="SufS_like"/>
    <property type="match status" value="1"/>
</dbReference>
<dbReference type="GO" id="GO:0006534">
    <property type="term" value="P:cysteine metabolic process"/>
    <property type="evidence" value="ECO:0007669"/>
    <property type="project" value="InterPro"/>
</dbReference>
<evidence type="ECO:0000259" key="7">
    <source>
        <dbReference type="Pfam" id="PF00266"/>
    </source>
</evidence>
<dbReference type="InterPro" id="IPR015422">
    <property type="entry name" value="PyrdxlP-dep_Trfase_small"/>
</dbReference>
<keyword evidence="4" id="KW-0808">Transferase</keyword>
<feature type="domain" description="Aminotransferase class V" evidence="7">
    <location>
        <begin position="14"/>
        <end position="383"/>
    </location>
</feature>
<dbReference type="InterPro" id="IPR000192">
    <property type="entry name" value="Aminotrans_V_dom"/>
</dbReference>
<comment type="catalytic activity">
    <reaction evidence="6">
        <text>(sulfur carrier)-H + L-cysteine = (sulfur carrier)-SH + L-alanine</text>
        <dbReference type="Rhea" id="RHEA:43892"/>
        <dbReference type="Rhea" id="RHEA-COMP:14737"/>
        <dbReference type="Rhea" id="RHEA-COMP:14739"/>
        <dbReference type="ChEBI" id="CHEBI:29917"/>
        <dbReference type="ChEBI" id="CHEBI:35235"/>
        <dbReference type="ChEBI" id="CHEBI:57972"/>
        <dbReference type="ChEBI" id="CHEBI:64428"/>
        <dbReference type="EC" id="2.8.1.7"/>
    </reaction>
</comment>
<dbReference type="SUPFAM" id="SSF53383">
    <property type="entry name" value="PLP-dependent transferases"/>
    <property type="match status" value="1"/>
</dbReference>
<dbReference type="AlphaFoldDB" id="A0A0R2L7B3"/>
<dbReference type="GO" id="GO:0031071">
    <property type="term" value="F:cysteine desulfurase activity"/>
    <property type="evidence" value="ECO:0007669"/>
    <property type="project" value="UniProtKB-EC"/>
</dbReference>
<evidence type="ECO:0000256" key="4">
    <source>
        <dbReference type="ARBA" id="ARBA00022679"/>
    </source>
</evidence>
<dbReference type="STRING" id="331679.IV81_GL001042"/>
<accession>A0A0R2L7B3</accession>
<dbReference type="EMBL" id="JQBX01000003">
    <property type="protein sequence ID" value="KRN94765.1"/>
    <property type="molecule type" value="Genomic_DNA"/>
</dbReference>
<evidence type="ECO:0000256" key="2">
    <source>
        <dbReference type="ARBA" id="ARBA00010447"/>
    </source>
</evidence>
<dbReference type="InterPro" id="IPR016454">
    <property type="entry name" value="Cysteine_dSase"/>
</dbReference>
<dbReference type="Gene3D" id="3.40.640.10">
    <property type="entry name" value="Type I PLP-dependent aspartate aminotransferase-like (Major domain)"/>
    <property type="match status" value="1"/>
</dbReference>
<dbReference type="PANTHER" id="PTHR43586">
    <property type="entry name" value="CYSTEINE DESULFURASE"/>
    <property type="match status" value="1"/>
</dbReference>
<protein>
    <recommendedName>
        <fullName evidence="3">cysteine desulfurase</fullName>
        <ecNumber evidence="3">2.8.1.7</ecNumber>
    </recommendedName>
</protein>
<dbReference type="PANTHER" id="PTHR43586:SF8">
    <property type="entry name" value="CYSTEINE DESULFURASE 1, CHLOROPLASTIC"/>
    <property type="match status" value="1"/>
</dbReference>
<dbReference type="EC" id="2.8.1.7" evidence="3"/>
<dbReference type="Pfam" id="PF00266">
    <property type="entry name" value="Aminotran_5"/>
    <property type="match status" value="1"/>
</dbReference>
<dbReference type="NCBIfam" id="TIGR01979">
    <property type="entry name" value="sufS"/>
    <property type="match status" value="1"/>
</dbReference>
<dbReference type="PIRSF" id="PIRSF005572">
    <property type="entry name" value="NifS"/>
    <property type="match status" value="1"/>
</dbReference>
<dbReference type="InterPro" id="IPR010970">
    <property type="entry name" value="Cys_dSase_SufS"/>
</dbReference>
<dbReference type="GO" id="GO:0030170">
    <property type="term" value="F:pyridoxal phosphate binding"/>
    <property type="evidence" value="ECO:0007669"/>
    <property type="project" value="InterPro"/>
</dbReference>
<dbReference type="Proteomes" id="UP000051859">
    <property type="component" value="Unassembled WGS sequence"/>
</dbReference>
<evidence type="ECO:0000256" key="1">
    <source>
        <dbReference type="ARBA" id="ARBA00001933"/>
    </source>
</evidence>
<comment type="caution">
    <text evidence="8">The sequence shown here is derived from an EMBL/GenBank/DDBJ whole genome shotgun (WGS) entry which is preliminary data.</text>
</comment>
<dbReference type="PATRIC" id="fig|331679.3.peg.1053"/>
<evidence type="ECO:0000313" key="9">
    <source>
        <dbReference type="Proteomes" id="UP000051859"/>
    </source>
</evidence>
<name>A0A0R2L7B3_9LACO</name>
<evidence type="ECO:0000256" key="6">
    <source>
        <dbReference type="ARBA" id="ARBA00050776"/>
    </source>
</evidence>
<proteinExistence type="inferred from homology"/>
<dbReference type="InterPro" id="IPR015421">
    <property type="entry name" value="PyrdxlP-dep_Trfase_major"/>
</dbReference>
<reference evidence="8 9" key="1">
    <citation type="journal article" date="2015" name="Genome Announc.">
        <title>Expanding the biotechnology potential of lactobacilli through comparative genomics of 213 strains and associated genera.</title>
        <authorList>
            <person name="Sun Z."/>
            <person name="Harris H.M."/>
            <person name="McCann A."/>
            <person name="Guo C."/>
            <person name="Argimon S."/>
            <person name="Zhang W."/>
            <person name="Yang X."/>
            <person name="Jeffery I.B."/>
            <person name="Cooney J.C."/>
            <person name="Kagawa T.F."/>
            <person name="Liu W."/>
            <person name="Song Y."/>
            <person name="Salvetti E."/>
            <person name="Wrobel A."/>
            <person name="Rasinkangas P."/>
            <person name="Parkhill J."/>
            <person name="Rea M.C."/>
            <person name="O'Sullivan O."/>
            <person name="Ritari J."/>
            <person name="Douillard F.P."/>
            <person name="Paul Ross R."/>
            <person name="Yang R."/>
            <person name="Briner A.E."/>
            <person name="Felis G.E."/>
            <person name="de Vos W.M."/>
            <person name="Barrangou R."/>
            <person name="Klaenhammer T.R."/>
            <person name="Caufield P.W."/>
            <person name="Cui Y."/>
            <person name="Zhang H."/>
            <person name="O'Toole P.W."/>
        </authorList>
    </citation>
    <scope>NUCLEOTIDE SEQUENCE [LARGE SCALE GENOMIC DNA]</scope>
    <source>
        <strain evidence="8 9">DSM 18001</strain>
    </source>
</reference>
<organism evidence="8 9">
    <name type="scientific">Pediococcus stilesii</name>
    <dbReference type="NCBI Taxonomy" id="331679"/>
    <lineage>
        <taxon>Bacteria</taxon>
        <taxon>Bacillati</taxon>
        <taxon>Bacillota</taxon>
        <taxon>Bacilli</taxon>
        <taxon>Lactobacillales</taxon>
        <taxon>Lactobacillaceae</taxon>
        <taxon>Pediococcus</taxon>
    </lineage>
</organism>
<keyword evidence="5" id="KW-0663">Pyridoxal phosphate</keyword>
<comment type="similarity">
    <text evidence="2">Belongs to the class-V pyridoxal-phosphate-dependent aminotransferase family. Csd subfamily.</text>
</comment>